<evidence type="ECO:0000313" key="1">
    <source>
        <dbReference type="EMBL" id="KAK3258813.1"/>
    </source>
</evidence>
<evidence type="ECO:0000313" key="2">
    <source>
        <dbReference type="Proteomes" id="UP001190700"/>
    </source>
</evidence>
<proteinExistence type="predicted"/>
<sequence length="138" mass="15942">MKGKHQKVGVLWWTEDANSLWSDHSGESAESLSTPVRLQLVIASRKERESLLRWLTREPRTRHGHTKLYTATMENLQDLRRQGYFKDPQVRRALVTNKMSENDEEGEATVTTAPEELRLIISNRVEGSAQGISLWEKR</sequence>
<dbReference type="AlphaFoldDB" id="A0AAE0KS84"/>
<name>A0AAE0KS84_9CHLO</name>
<reference evidence="1 2" key="1">
    <citation type="journal article" date="2015" name="Genome Biol. Evol.">
        <title>Comparative Genomics of a Bacterivorous Green Alga Reveals Evolutionary Causalities and Consequences of Phago-Mixotrophic Mode of Nutrition.</title>
        <authorList>
            <person name="Burns J.A."/>
            <person name="Paasch A."/>
            <person name="Narechania A."/>
            <person name="Kim E."/>
        </authorList>
    </citation>
    <scope>NUCLEOTIDE SEQUENCE [LARGE SCALE GENOMIC DNA]</scope>
    <source>
        <strain evidence="1 2">PLY_AMNH</strain>
    </source>
</reference>
<organism evidence="1 2">
    <name type="scientific">Cymbomonas tetramitiformis</name>
    <dbReference type="NCBI Taxonomy" id="36881"/>
    <lineage>
        <taxon>Eukaryota</taxon>
        <taxon>Viridiplantae</taxon>
        <taxon>Chlorophyta</taxon>
        <taxon>Pyramimonadophyceae</taxon>
        <taxon>Pyramimonadales</taxon>
        <taxon>Pyramimonadaceae</taxon>
        <taxon>Cymbomonas</taxon>
    </lineage>
</organism>
<comment type="caution">
    <text evidence="1">The sequence shown here is derived from an EMBL/GenBank/DDBJ whole genome shotgun (WGS) entry which is preliminary data.</text>
</comment>
<dbReference type="EMBL" id="LGRX02019248">
    <property type="protein sequence ID" value="KAK3258813.1"/>
    <property type="molecule type" value="Genomic_DNA"/>
</dbReference>
<keyword evidence="2" id="KW-1185">Reference proteome</keyword>
<dbReference type="Proteomes" id="UP001190700">
    <property type="component" value="Unassembled WGS sequence"/>
</dbReference>
<protein>
    <submittedName>
        <fullName evidence="1">Uncharacterized protein</fullName>
    </submittedName>
</protein>
<accession>A0AAE0KS84</accession>
<gene>
    <name evidence="1" type="ORF">CYMTET_32158</name>
</gene>